<dbReference type="Pfam" id="PF00126">
    <property type="entry name" value="HTH_1"/>
    <property type="match status" value="1"/>
</dbReference>
<dbReference type="Proteomes" id="UP000214720">
    <property type="component" value="Unassembled WGS sequence"/>
</dbReference>
<dbReference type="EMBL" id="MTHB01000215">
    <property type="protein sequence ID" value="OXC74450.1"/>
    <property type="molecule type" value="Genomic_DNA"/>
</dbReference>
<accession>A0A226WUG8</accession>
<protein>
    <submittedName>
        <fullName evidence="6">Transcriptional regulator, LysR family</fullName>
    </submittedName>
</protein>
<dbReference type="SUPFAM" id="SSF53850">
    <property type="entry name" value="Periplasmic binding protein-like II"/>
    <property type="match status" value="1"/>
</dbReference>
<evidence type="ECO:0000256" key="4">
    <source>
        <dbReference type="ARBA" id="ARBA00023163"/>
    </source>
</evidence>
<dbReference type="eggNOG" id="COG0583">
    <property type="taxonomic scope" value="Bacteria"/>
</dbReference>
<dbReference type="Gene3D" id="3.40.190.290">
    <property type="match status" value="1"/>
</dbReference>
<organism evidence="6 7">
    <name type="scientific">Caballeronia sordidicola</name>
    <name type="common">Burkholderia sordidicola</name>
    <dbReference type="NCBI Taxonomy" id="196367"/>
    <lineage>
        <taxon>Bacteria</taxon>
        <taxon>Pseudomonadati</taxon>
        <taxon>Pseudomonadota</taxon>
        <taxon>Betaproteobacteria</taxon>
        <taxon>Burkholderiales</taxon>
        <taxon>Burkholderiaceae</taxon>
        <taxon>Caballeronia</taxon>
    </lineage>
</organism>
<dbReference type="FunFam" id="1.10.10.10:FF:000001">
    <property type="entry name" value="LysR family transcriptional regulator"/>
    <property type="match status" value="1"/>
</dbReference>
<dbReference type="GO" id="GO:0043565">
    <property type="term" value="F:sequence-specific DNA binding"/>
    <property type="evidence" value="ECO:0007669"/>
    <property type="project" value="TreeGrafter"/>
</dbReference>
<evidence type="ECO:0000313" key="7">
    <source>
        <dbReference type="Proteomes" id="UP000214720"/>
    </source>
</evidence>
<dbReference type="InterPro" id="IPR005119">
    <property type="entry name" value="LysR_subst-bd"/>
</dbReference>
<dbReference type="AlphaFoldDB" id="A0A226WUG8"/>
<dbReference type="PANTHER" id="PTHR30537:SF5">
    <property type="entry name" value="HTH-TYPE TRANSCRIPTIONAL ACTIVATOR TTDR-RELATED"/>
    <property type="match status" value="1"/>
</dbReference>
<dbReference type="InterPro" id="IPR036388">
    <property type="entry name" value="WH-like_DNA-bd_sf"/>
</dbReference>
<evidence type="ECO:0000256" key="3">
    <source>
        <dbReference type="ARBA" id="ARBA00023125"/>
    </source>
</evidence>
<evidence type="ECO:0000256" key="2">
    <source>
        <dbReference type="ARBA" id="ARBA00023015"/>
    </source>
</evidence>
<keyword evidence="4" id="KW-0804">Transcription</keyword>
<dbReference type="Gene3D" id="1.10.10.10">
    <property type="entry name" value="Winged helix-like DNA-binding domain superfamily/Winged helix DNA-binding domain"/>
    <property type="match status" value="1"/>
</dbReference>
<dbReference type="GO" id="GO:0003700">
    <property type="term" value="F:DNA-binding transcription factor activity"/>
    <property type="evidence" value="ECO:0007669"/>
    <property type="project" value="InterPro"/>
</dbReference>
<comment type="similarity">
    <text evidence="1">Belongs to the LysR transcriptional regulatory family.</text>
</comment>
<evidence type="ECO:0000313" key="6">
    <source>
        <dbReference type="EMBL" id="OXC74450.1"/>
    </source>
</evidence>
<name>A0A226WUG8_CABSO</name>
<proteinExistence type="inferred from homology"/>
<keyword evidence="3" id="KW-0238">DNA-binding</keyword>
<evidence type="ECO:0000256" key="1">
    <source>
        <dbReference type="ARBA" id="ARBA00009437"/>
    </source>
</evidence>
<reference evidence="7" key="1">
    <citation type="submission" date="2017-01" db="EMBL/GenBank/DDBJ databases">
        <title>Genome Analysis of Deinococcus marmoris KOPRI26562.</title>
        <authorList>
            <person name="Kim J.H."/>
            <person name="Oh H.-M."/>
        </authorList>
    </citation>
    <scope>NUCLEOTIDE SEQUENCE [LARGE SCALE GENOMIC DNA]</scope>
    <source>
        <strain evidence="7">PAMC 26633</strain>
    </source>
</reference>
<dbReference type="PROSITE" id="PS50931">
    <property type="entry name" value="HTH_LYSR"/>
    <property type="match status" value="1"/>
</dbReference>
<dbReference type="RefSeq" id="WP_089164021.1">
    <property type="nucleotide sequence ID" value="NZ_MTHB01000215.1"/>
</dbReference>
<dbReference type="GO" id="GO:0006351">
    <property type="term" value="P:DNA-templated transcription"/>
    <property type="evidence" value="ECO:0007669"/>
    <property type="project" value="TreeGrafter"/>
</dbReference>
<dbReference type="Pfam" id="PF03466">
    <property type="entry name" value="LysR_substrate"/>
    <property type="match status" value="1"/>
</dbReference>
<dbReference type="InterPro" id="IPR000847">
    <property type="entry name" value="LysR_HTH_N"/>
</dbReference>
<comment type="caution">
    <text evidence="6">The sequence shown here is derived from an EMBL/GenBank/DDBJ whole genome shotgun (WGS) entry which is preliminary data.</text>
</comment>
<keyword evidence="2" id="KW-0805">Transcription regulation</keyword>
<sequence length="318" mass="34707">MELADLRLVTMLARSESLSAAARVLNVTPSALSMRLKKLEKSLGVTLATRDARHMSLTADGARLAREAQGLLSAIEALPDTFRDQTAQLAGHIRIAAPFGFGRVHIAPLLARFARANPGIRLQLDLLETPWPHSHAADIVIQIGTVRDSSWSARPLLANERWLCASPGYIAARGYPREPREILEHDCICIRENDEDVTLWRVRRRKSDAGRKPSSPTTLRVTPAFTTNDGSVARRWAEEGLGLVLRSQWDVADAVAAGKLVRLLSDRDFGSAPVIALVPTRKGRSLRIQALLSYLAANLGAEPAGERTKGRRVADTGA</sequence>
<dbReference type="PANTHER" id="PTHR30537">
    <property type="entry name" value="HTH-TYPE TRANSCRIPTIONAL REGULATOR"/>
    <property type="match status" value="1"/>
</dbReference>
<dbReference type="SUPFAM" id="SSF46785">
    <property type="entry name" value="Winged helix' DNA-binding domain"/>
    <property type="match status" value="1"/>
</dbReference>
<dbReference type="InterPro" id="IPR058163">
    <property type="entry name" value="LysR-type_TF_proteobact-type"/>
</dbReference>
<feature type="domain" description="HTH lysR-type" evidence="5">
    <location>
        <begin position="1"/>
        <end position="58"/>
    </location>
</feature>
<evidence type="ECO:0000259" key="5">
    <source>
        <dbReference type="PROSITE" id="PS50931"/>
    </source>
</evidence>
<dbReference type="InterPro" id="IPR036390">
    <property type="entry name" value="WH_DNA-bd_sf"/>
</dbReference>
<gene>
    <name evidence="6" type="ORF">BSU04_31955</name>
</gene>
<dbReference type="OrthoDB" id="8954631at2"/>